<comment type="subcellular location">
    <subcellularLocation>
        <location evidence="1">Nucleus</location>
    </subcellularLocation>
</comment>
<accession>A0ABD3TUC3</accession>
<organism evidence="9 10">
    <name type="scientific">Penstemon smallii</name>
    <dbReference type="NCBI Taxonomy" id="265156"/>
    <lineage>
        <taxon>Eukaryota</taxon>
        <taxon>Viridiplantae</taxon>
        <taxon>Streptophyta</taxon>
        <taxon>Embryophyta</taxon>
        <taxon>Tracheophyta</taxon>
        <taxon>Spermatophyta</taxon>
        <taxon>Magnoliopsida</taxon>
        <taxon>eudicotyledons</taxon>
        <taxon>Gunneridae</taxon>
        <taxon>Pentapetalae</taxon>
        <taxon>asterids</taxon>
        <taxon>lamiids</taxon>
        <taxon>Lamiales</taxon>
        <taxon>Plantaginaceae</taxon>
        <taxon>Cheloneae</taxon>
        <taxon>Penstemon</taxon>
    </lineage>
</organism>
<protein>
    <recommendedName>
        <fullName evidence="8">AP2/ERF domain-containing protein</fullName>
    </recommendedName>
</protein>
<dbReference type="Gene3D" id="3.30.730.10">
    <property type="entry name" value="AP2/ERF domain"/>
    <property type="match status" value="1"/>
</dbReference>
<keyword evidence="6" id="KW-0539">Nucleus</keyword>
<feature type="compositionally biased region" description="Polar residues" evidence="7">
    <location>
        <begin position="262"/>
        <end position="281"/>
    </location>
</feature>
<keyword evidence="10" id="KW-1185">Reference proteome</keyword>
<dbReference type="PRINTS" id="PR00367">
    <property type="entry name" value="ETHRSPELEMNT"/>
</dbReference>
<feature type="compositionally biased region" description="Polar residues" evidence="7">
    <location>
        <begin position="187"/>
        <end position="204"/>
    </location>
</feature>
<dbReference type="InterPro" id="IPR036955">
    <property type="entry name" value="AP2/ERF_dom_sf"/>
</dbReference>
<reference evidence="9 10" key="1">
    <citation type="submission" date="2024-12" db="EMBL/GenBank/DDBJ databases">
        <title>The unique morphological basis and parallel evolutionary history of personate flowers in Penstemon.</title>
        <authorList>
            <person name="Depatie T.H."/>
            <person name="Wessinger C.A."/>
        </authorList>
    </citation>
    <scope>NUCLEOTIDE SEQUENCE [LARGE SCALE GENOMIC DNA]</scope>
    <source>
        <strain evidence="9">WTNN_2</strain>
        <tissue evidence="9">Leaf</tissue>
    </source>
</reference>
<evidence type="ECO:0000259" key="8">
    <source>
        <dbReference type="PROSITE" id="PS51032"/>
    </source>
</evidence>
<dbReference type="Proteomes" id="UP001634393">
    <property type="component" value="Unassembled WGS sequence"/>
</dbReference>
<dbReference type="GO" id="GO:0005634">
    <property type="term" value="C:nucleus"/>
    <property type="evidence" value="ECO:0007669"/>
    <property type="project" value="UniProtKB-SubCell"/>
</dbReference>
<dbReference type="FunFam" id="3.30.730.10:FF:000001">
    <property type="entry name" value="Ethylene-responsive transcription factor 2"/>
    <property type="match status" value="1"/>
</dbReference>
<dbReference type="PANTHER" id="PTHR31190">
    <property type="entry name" value="DNA-BINDING DOMAIN"/>
    <property type="match status" value="1"/>
</dbReference>
<dbReference type="InterPro" id="IPR001471">
    <property type="entry name" value="AP2/ERF_dom"/>
</dbReference>
<feature type="domain" description="AP2/ERF" evidence="8">
    <location>
        <begin position="115"/>
        <end position="172"/>
    </location>
</feature>
<gene>
    <name evidence="9" type="ORF">ACJIZ3_024712</name>
</gene>
<dbReference type="PROSITE" id="PS51032">
    <property type="entry name" value="AP2_ERF"/>
    <property type="match status" value="1"/>
</dbReference>
<evidence type="ECO:0000313" key="9">
    <source>
        <dbReference type="EMBL" id="KAL3840121.1"/>
    </source>
</evidence>
<keyword evidence="5" id="KW-0804">Transcription</keyword>
<feature type="region of interest" description="Disordered" evidence="7">
    <location>
        <begin position="33"/>
        <end position="52"/>
    </location>
</feature>
<keyword evidence="3" id="KW-0805">Transcription regulation</keyword>
<proteinExistence type="predicted"/>
<evidence type="ECO:0000256" key="5">
    <source>
        <dbReference type="ARBA" id="ARBA00023163"/>
    </source>
</evidence>
<dbReference type="InterPro" id="IPR044808">
    <property type="entry name" value="ERF_plant"/>
</dbReference>
<keyword evidence="4" id="KW-0238">DNA-binding</keyword>
<sequence>MSTMVTALTHVVSGGQTINPPWNLSSSFPSDVNSASPVYSSSSSGSWAAGQKRMRDQEDTFTIFSEHVHGIYRANEDSSSSHVKPEPDTTPAATAISYPPESSTHSLEEPGERRKYRGVRRRPWGKWAAEIRDPHKAARVWLGTFETAEAAARAYDEAALRFRGNRAKLNFPENVRILPPPPPPPQHSQSIQYSTPTTVTLPPAQTTANDYWQYSQLLQSSGGFDQPQETTTLFEQMLYANSSSSSSSSSSSYQPSLISPYPNNQIFSGGQTIQFTPQGNLNNNQQTTTDHDQDQAGNSTASNPNYLPWTWTSGHCPPPS</sequence>
<dbReference type="CDD" id="cd00018">
    <property type="entry name" value="AP2"/>
    <property type="match status" value="1"/>
</dbReference>
<dbReference type="InterPro" id="IPR016177">
    <property type="entry name" value="DNA-bd_dom_sf"/>
</dbReference>
<evidence type="ECO:0000256" key="4">
    <source>
        <dbReference type="ARBA" id="ARBA00023125"/>
    </source>
</evidence>
<evidence type="ECO:0000256" key="7">
    <source>
        <dbReference type="SAM" id="MobiDB-lite"/>
    </source>
</evidence>
<evidence type="ECO:0000256" key="2">
    <source>
        <dbReference type="ARBA" id="ARBA00022821"/>
    </source>
</evidence>
<keyword evidence="2" id="KW-0611">Plant defense</keyword>
<dbReference type="Pfam" id="PF00847">
    <property type="entry name" value="AP2"/>
    <property type="match status" value="1"/>
</dbReference>
<dbReference type="SUPFAM" id="SSF54171">
    <property type="entry name" value="DNA-binding domain"/>
    <property type="match status" value="1"/>
</dbReference>
<evidence type="ECO:0000313" key="10">
    <source>
        <dbReference type="Proteomes" id="UP001634393"/>
    </source>
</evidence>
<feature type="region of interest" description="Disordered" evidence="7">
    <location>
        <begin position="262"/>
        <end position="320"/>
    </location>
</feature>
<feature type="compositionally biased region" description="Polar residues" evidence="7">
    <location>
        <begin position="296"/>
        <end position="313"/>
    </location>
</feature>
<dbReference type="GO" id="GO:0003677">
    <property type="term" value="F:DNA binding"/>
    <property type="evidence" value="ECO:0007669"/>
    <property type="project" value="UniProtKB-KW"/>
</dbReference>
<feature type="region of interest" description="Disordered" evidence="7">
    <location>
        <begin position="75"/>
        <end position="117"/>
    </location>
</feature>
<evidence type="ECO:0000256" key="3">
    <source>
        <dbReference type="ARBA" id="ARBA00023015"/>
    </source>
</evidence>
<dbReference type="EMBL" id="JBJXBP010000003">
    <property type="protein sequence ID" value="KAL3840121.1"/>
    <property type="molecule type" value="Genomic_DNA"/>
</dbReference>
<dbReference type="AlphaFoldDB" id="A0ABD3TUC3"/>
<name>A0ABD3TUC3_9LAMI</name>
<dbReference type="PANTHER" id="PTHR31190:SF473">
    <property type="entry name" value="OS05G0437100 PROTEIN"/>
    <property type="match status" value="1"/>
</dbReference>
<evidence type="ECO:0000256" key="6">
    <source>
        <dbReference type="ARBA" id="ARBA00023242"/>
    </source>
</evidence>
<dbReference type="SMART" id="SM00380">
    <property type="entry name" value="AP2"/>
    <property type="match status" value="1"/>
</dbReference>
<dbReference type="GO" id="GO:0006952">
    <property type="term" value="P:defense response"/>
    <property type="evidence" value="ECO:0007669"/>
    <property type="project" value="UniProtKB-KW"/>
</dbReference>
<feature type="region of interest" description="Disordered" evidence="7">
    <location>
        <begin position="174"/>
        <end position="204"/>
    </location>
</feature>
<comment type="caution">
    <text evidence="9">The sequence shown here is derived from an EMBL/GenBank/DDBJ whole genome shotgun (WGS) entry which is preliminary data.</text>
</comment>
<feature type="compositionally biased region" description="Low complexity" evidence="7">
    <location>
        <begin position="33"/>
        <end position="46"/>
    </location>
</feature>
<evidence type="ECO:0000256" key="1">
    <source>
        <dbReference type="ARBA" id="ARBA00004123"/>
    </source>
</evidence>